<sequence>MDRPDPQTTPFDPWSFRDEASVIGSELVGYKVEATDGGIGKIDAANYDVDASHLVVDTGAWIFGKKVMLPAGVVNQVDHDGKKVHVDRSKDEIKHAPEYDADVHTDPAYRDKLGGYYGEMYDPARPRL</sequence>
<dbReference type="GO" id="GO:0030077">
    <property type="term" value="C:plasma membrane light-harvesting complex"/>
    <property type="evidence" value="ECO:0007669"/>
    <property type="project" value="InterPro"/>
</dbReference>
<proteinExistence type="predicted"/>
<dbReference type="GO" id="GO:0019684">
    <property type="term" value="P:photosynthesis, light reaction"/>
    <property type="evidence" value="ECO:0007669"/>
    <property type="project" value="InterPro"/>
</dbReference>
<dbReference type="SUPFAM" id="SSF50346">
    <property type="entry name" value="PRC-barrel domain"/>
    <property type="match status" value="1"/>
</dbReference>
<gene>
    <name evidence="2" type="ORF">DFJ67_3742</name>
</gene>
<organism evidence="2 3">
    <name type="scientific">Asanoa ferruginea</name>
    <dbReference type="NCBI Taxonomy" id="53367"/>
    <lineage>
        <taxon>Bacteria</taxon>
        <taxon>Bacillati</taxon>
        <taxon>Actinomycetota</taxon>
        <taxon>Actinomycetes</taxon>
        <taxon>Micromonosporales</taxon>
        <taxon>Micromonosporaceae</taxon>
        <taxon>Asanoa</taxon>
    </lineage>
</organism>
<dbReference type="RefSeq" id="WP_116069141.1">
    <property type="nucleotide sequence ID" value="NZ_BONB01000041.1"/>
</dbReference>
<dbReference type="Gene3D" id="3.90.50.10">
    <property type="entry name" value="Photosynthetic Reaction Center, subunit H, domain 2"/>
    <property type="match status" value="1"/>
</dbReference>
<dbReference type="InterPro" id="IPR014747">
    <property type="entry name" value="Bac_photo_RC_H_C"/>
</dbReference>
<dbReference type="Proteomes" id="UP000256913">
    <property type="component" value="Unassembled WGS sequence"/>
</dbReference>
<dbReference type="InterPro" id="IPR011033">
    <property type="entry name" value="PRC_barrel-like_sf"/>
</dbReference>
<evidence type="ECO:0008006" key="4">
    <source>
        <dbReference type="Google" id="ProtNLM"/>
    </source>
</evidence>
<reference evidence="2 3" key="1">
    <citation type="submission" date="2018-08" db="EMBL/GenBank/DDBJ databases">
        <title>Sequencing the genomes of 1000 actinobacteria strains.</title>
        <authorList>
            <person name="Klenk H.-P."/>
        </authorList>
    </citation>
    <scope>NUCLEOTIDE SEQUENCE [LARGE SCALE GENOMIC DNA]</scope>
    <source>
        <strain evidence="2 3">DSM 44099</strain>
    </source>
</reference>
<evidence type="ECO:0000313" key="2">
    <source>
        <dbReference type="EMBL" id="REF97737.1"/>
    </source>
</evidence>
<name>A0A3D9ZKK7_9ACTN</name>
<dbReference type="OrthoDB" id="510842at2"/>
<feature type="region of interest" description="Disordered" evidence="1">
    <location>
        <begin position="86"/>
        <end position="106"/>
    </location>
</feature>
<accession>A0A3D9ZKK7</accession>
<dbReference type="AlphaFoldDB" id="A0A3D9ZKK7"/>
<keyword evidence="3" id="KW-1185">Reference proteome</keyword>
<evidence type="ECO:0000256" key="1">
    <source>
        <dbReference type="SAM" id="MobiDB-lite"/>
    </source>
</evidence>
<protein>
    <recommendedName>
        <fullName evidence="4">PRC-barrel domain protein</fullName>
    </recommendedName>
</protein>
<comment type="caution">
    <text evidence="2">The sequence shown here is derived from an EMBL/GenBank/DDBJ whole genome shotgun (WGS) entry which is preliminary data.</text>
</comment>
<dbReference type="EMBL" id="QUMQ01000001">
    <property type="protein sequence ID" value="REF97737.1"/>
    <property type="molecule type" value="Genomic_DNA"/>
</dbReference>
<evidence type="ECO:0000313" key="3">
    <source>
        <dbReference type="Proteomes" id="UP000256913"/>
    </source>
</evidence>